<keyword evidence="2" id="KW-1185">Reference proteome</keyword>
<evidence type="ECO:0000313" key="1">
    <source>
        <dbReference type="EMBL" id="MCI47384.1"/>
    </source>
</evidence>
<sequence length="82" mass="9801">MEITARDGRHSWVSFKQTRMLFKMFIDSVCGFKDRYYVVKPISQGTIEAFFETEFVTEEDGRVRLDEEGHEMTWMVARFPPR</sequence>
<name>A0A392SGS8_9FABA</name>
<dbReference type="AlphaFoldDB" id="A0A392SGS8"/>
<organism evidence="1 2">
    <name type="scientific">Trifolium medium</name>
    <dbReference type="NCBI Taxonomy" id="97028"/>
    <lineage>
        <taxon>Eukaryota</taxon>
        <taxon>Viridiplantae</taxon>
        <taxon>Streptophyta</taxon>
        <taxon>Embryophyta</taxon>
        <taxon>Tracheophyta</taxon>
        <taxon>Spermatophyta</taxon>
        <taxon>Magnoliopsida</taxon>
        <taxon>eudicotyledons</taxon>
        <taxon>Gunneridae</taxon>
        <taxon>Pentapetalae</taxon>
        <taxon>rosids</taxon>
        <taxon>fabids</taxon>
        <taxon>Fabales</taxon>
        <taxon>Fabaceae</taxon>
        <taxon>Papilionoideae</taxon>
        <taxon>50 kb inversion clade</taxon>
        <taxon>NPAAA clade</taxon>
        <taxon>Hologalegina</taxon>
        <taxon>IRL clade</taxon>
        <taxon>Trifolieae</taxon>
        <taxon>Trifolium</taxon>
    </lineage>
</organism>
<proteinExistence type="predicted"/>
<accession>A0A392SGS8</accession>
<reference evidence="1 2" key="1">
    <citation type="journal article" date="2018" name="Front. Plant Sci.">
        <title>Red Clover (Trifolium pratense) and Zigzag Clover (T. medium) - A Picture of Genomic Similarities and Differences.</title>
        <authorList>
            <person name="Dluhosova J."/>
            <person name="Istvanek J."/>
            <person name="Nedelnik J."/>
            <person name="Repkova J."/>
        </authorList>
    </citation>
    <scope>NUCLEOTIDE SEQUENCE [LARGE SCALE GENOMIC DNA]</scope>
    <source>
        <strain evidence="2">cv. 10/8</strain>
        <tissue evidence="1">Leaf</tissue>
    </source>
</reference>
<dbReference type="EMBL" id="LXQA010371716">
    <property type="protein sequence ID" value="MCI47384.1"/>
    <property type="molecule type" value="Genomic_DNA"/>
</dbReference>
<comment type="caution">
    <text evidence="1">The sequence shown here is derived from an EMBL/GenBank/DDBJ whole genome shotgun (WGS) entry which is preliminary data.</text>
</comment>
<dbReference type="Proteomes" id="UP000265520">
    <property type="component" value="Unassembled WGS sequence"/>
</dbReference>
<evidence type="ECO:0000313" key="2">
    <source>
        <dbReference type="Proteomes" id="UP000265520"/>
    </source>
</evidence>
<protein>
    <submittedName>
        <fullName evidence="1">Uncharacterized protein</fullName>
    </submittedName>
</protein>